<feature type="domain" description="Helicase C-terminal" evidence="17">
    <location>
        <begin position="844"/>
        <end position="1014"/>
    </location>
</feature>
<dbReference type="SUPFAM" id="SSF57756">
    <property type="entry name" value="Retrovirus zinc finger-like domains"/>
    <property type="match status" value="1"/>
</dbReference>
<keyword evidence="13" id="KW-0479">Metal-binding</keyword>
<feature type="region of interest" description="Disordered" evidence="14">
    <location>
        <begin position="878"/>
        <end position="898"/>
    </location>
</feature>
<feature type="compositionally biased region" description="Basic and acidic residues" evidence="14">
    <location>
        <begin position="389"/>
        <end position="399"/>
    </location>
</feature>
<feature type="region of interest" description="Disordered" evidence="14">
    <location>
        <begin position="61"/>
        <end position="83"/>
    </location>
</feature>
<evidence type="ECO:0000256" key="8">
    <source>
        <dbReference type="ARBA" id="ARBA00023235"/>
    </source>
</evidence>
<dbReference type="Pfam" id="PF00270">
    <property type="entry name" value="DEAD"/>
    <property type="match status" value="1"/>
</dbReference>
<evidence type="ECO:0000256" key="13">
    <source>
        <dbReference type="PROSITE-ProRule" id="PRU00047"/>
    </source>
</evidence>
<keyword evidence="13" id="KW-0862">Zinc</keyword>
<feature type="domain" description="CCHC-type" evidence="15">
    <location>
        <begin position="489"/>
        <end position="502"/>
    </location>
</feature>
<evidence type="ECO:0000313" key="19">
    <source>
        <dbReference type="Proteomes" id="UP000827092"/>
    </source>
</evidence>
<proteinExistence type="inferred from homology"/>
<keyword evidence="7" id="KW-0238">DNA-binding</keyword>
<dbReference type="InterPro" id="IPR036875">
    <property type="entry name" value="Znf_CCHC_sf"/>
</dbReference>
<dbReference type="PROSITE" id="PS50158">
    <property type="entry name" value="ZF_CCHC"/>
    <property type="match status" value="1"/>
</dbReference>
<evidence type="ECO:0000256" key="11">
    <source>
        <dbReference type="ARBA" id="ARBA00034808"/>
    </source>
</evidence>
<dbReference type="GO" id="GO:0043138">
    <property type="term" value="F:3'-5' DNA helicase activity"/>
    <property type="evidence" value="ECO:0007669"/>
    <property type="project" value="UniProtKB-EC"/>
</dbReference>
<dbReference type="PANTHER" id="PTHR13710:SF108">
    <property type="entry name" value="ATP-DEPENDENT DNA HELICASE Q4"/>
    <property type="match status" value="1"/>
</dbReference>
<comment type="similarity">
    <text evidence="2">Belongs to the helicase family. RecQ subfamily.</text>
</comment>
<dbReference type="PANTHER" id="PTHR13710">
    <property type="entry name" value="DNA HELICASE RECQ FAMILY MEMBER"/>
    <property type="match status" value="1"/>
</dbReference>
<feature type="region of interest" description="Disordered" evidence="14">
    <location>
        <begin position="246"/>
        <end position="267"/>
    </location>
</feature>
<dbReference type="SMART" id="SM00487">
    <property type="entry name" value="DEXDc"/>
    <property type="match status" value="1"/>
</dbReference>
<feature type="domain" description="Helicase ATP-binding" evidence="16">
    <location>
        <begin position="636"/>
        <end position="812"/>
    </location>
</feature>
<feature type="compositionally biased region" description="Polar residues" evidence="14">
    <location>
        <begin position="65"/>
        <end position="83"/>
    </location>
</feature>
<keyword evidence="8" id="KW-0413">Isomerase</keyword>
<keyword evidence="9" id="KW-0539">Nucleus</keyword>
<feature type="compositionally biased region" description="Polar residues" evidence="14">
    <location>
        <begin position="247"/>
        <end position="267"/>
    </location>
</feature>
<comment type="catalytic activity">
    <reaction evidence="12">
        <text>ATP + H2O = ADP + phosphate + H(+)</text>
        <dbReference type="Rhea" id="RHEA:13065"/>
        <dbReference type="ChEBI" id="CHEBI:15377"/>
        <dbReference type="ChEBI" id="CHEBI:15378"/>
        <dbReference type="ChEBI" id="CHEBI:30616"/>
        <dbReference type="ChEBI" id="CHEBI:43474"/>
        <dbReference type="ChEBI" id="CHEBI:456216"/>
    </reaction>
</comment>
<dbReference type="Gene3D" id="4.10.60.10">
    <property type="entry name" value="Zinc finger, CCHC-type"/>
    <property type="match status" value="1"/>
</dbReference>
<accession>A0AAV6VWN5</accession>
<organism evidence="18 19">
    <name type="scientific">Oedothorax gibbosus</name>
    <dbReference type="NCBI Taxonomy" id="931172"/>
    <lineage>
        <taxon>Eukaryota</taxon>
        <taxon>Metazoa</taxon>
        <taxon>Ecdysozoa</taxon>
        <taxon>Arthropoda</taxon>
        <taxon>Chelicerata</taxon>
        <taxon>Arachnida</taxon>
        <taxon>Araneae</taxon>
        <taxon>Araneomorphae</taxon>
        <taxon>Entelegynae</taxon>
        <taxon>Araneoidea</taxon>
        <taxon>Linyphiidae</taxon>
        <taxon>Erigoninae</taxon>
        <taxon>Oedothorax</taxon>
    </lineage>
</organism>
<dbReference type="GO" id="GO:0000724">
    <property type="term" value="P:double-strand break repair via homologous recombination"/>
    <property type="evidence" value="ECO:0007669"/>
    <property type="project" value="TreeGrafter"/>
</dbReference>
<dbReference type="GO" id="GO:0016787">
    <property type="term" value="F:hydrolase activity"/>
    <property type="evidence" value="ECO:0007669"/>
    <property type="project" value="UniProtKB-KW"/>
</dbReference>
<evidence type="ECO:0000259" key="15">
    <source>
        <dbReference type="PROSITE" id="PS50158"/>
    </source>
</evidence>
<keyword evidence="3" id="KW-0547">Nucleotide-binding</keyword>
<dbReference type="Pfam" id="PF00098">
    <property type="entry name" value="zf-CCHC"/>
    <property type="match status" value="1"/>
</dbReference>
<comment type="catalytic activity">
    <reaction evidence="10">
        <text>Couples ATP hydrolysis with the unwinding of duplex DNA by translocating in the 3'-5' direction.</text>
        <dbReference type="EC" id="5.6.2.4"/>
    </reaction>
</comment>
<evidence type="ECO:0000256" key="5">
    <source>
        <dbReference type="ARBA" id="ARBA00022806"/>
    </source>
</evidence>
<feature type="region of interest" description="Disordered" evidence="14">
    <location>
        <begin position="152"/>
        <end position="172"/>
    </location>
</feature>
<dbReference type="InterPro" id="IPR014001">
    <property type="entry name" value="Helicase_ATP-bd"/>
</dbReference>
<dbReference type="PROSITE" id="PS51192">
    <property type="entry name" value="HELICASE_ATP_BIND_1"/>
    <property type="match status" value="1"/>
</dbReference>
<evidence type="ECO:0000259" key="17">
    <source>
        <dbReference type="PROSITE" id="PS51194"/>
    </source>
</evidence>
<dbReference type="GO" id="GO:0005694">
    <property type="term" value="C:chromosome"/>
    <property type="evidence" value="ECO:0007669"/>
    <property type="project" value="TreeGrafter"/>
</dbReference>
<evidence type="ECO:0000256" key="14">
    <source>
        <dbReference type="SAM" id="MobiDB-lite"/>
    </source>
</evidence>
<dbReference type="Proteomes" id="UP000827092">
    <property type="component" value="Unassembled WGS sequence"/>
</dbReference>
<dbReference type="GO" id="GO:0005634">
    <property type="term" value="C:nucleus"/>
    <property type="evidence" value="ECO:0007669"/>
    <property type="project" value="UniProtKB-SubCell"/>
</dbReference>
<comment type="subcellular location">
    <subcellularLocation>
        <location evidence="1">Nucleus</location>
    </subcellularLocation>
</comment>
<dbReference type="InterPro" id="IPR001650">
    <property type="entry name" value="Helicase_C-like"/>
</dbReference>
<dbReference type="SUPFAM" id="SSF52540">
    <property type="entry name" value="P-loop containing nucleoside triphosphate hydrolases"/>
    <property type="match status" value="1"/>
</dbReference>
<keyword evidence="13" id="KW-0863">Zinc-finger</keyword>
<dbReference type="SMART" id="SM00490">
    <property type="entry name" value="HELICc"/>
    <property type="match status" value="1"/>
</dbReference>
<dbReference type="GO" id="GO:0005737">
    <property type="term" value="C:cytoplasm"/>
    <property type="evidence" value="ECO:0007669"/>
    <property type="project" value="TreeGrafter"/>
</dbReference>
<dbReference type="GO" id="GO:0008270">
    <property type="term" value="F:zinc ion binding"/>
    <property type="evidence" value="ECO:0007669"/>
    <property type="project" value="UniProtKB-KW"/>
</dbReference>
<dbReference type="Gene3D" id="3.40.50.300">
    <property type="entry name" value="P-loop containing nucleotide triphosphate hydrolases"/>
    <property type="match status" value="2"/>
</dbReference>
<dbReference type="GO" id="GO:0003677">
    <property type="term" value="F:DNA binding"/>
    <property type="evidence" value="ECO:0007669"/>
    <property type="project" value="UniProtKB-KW"/>
</dbReference>
<keyword evidence="4" id="KW-0378">Hydrolase</keyword>
<dbReference type="InterPro" id="IPR001878">
    <property type="entry name" value="Znf_CCHC"/>
</dbReference>
<feature type="compositionally biased region" description="Polar residues" evidence="14">
    <location>
        <begin position="377"/>
        <end position="388"/>
    </location>
</feature>
<protein>
    <recommendedName>
        <fullName evidence="11">DNA 3'-5' helicase</fullName>
        <ecNumber evidence="11">5.6.2.4</ecNumber>
    </recommendedName>
</protein>
<dbReference type="GO" id="GO:0005524">
    <property type="term" value="F:ATP binding"/>
    <property type="evidence" value="ECO:0007669"/>
    <property type="project" value="UniProtKB-KW"/>
</dbReference>
<evidence type="ECO:0000256" key="9">
    <source>
        <dbReference type="ARBA" id="ARBA00023242"/>
    </source>
</evidence>
<gene>
    <name evidence="18" type="ORF">JTE90_000573</name>
</gene>
<evidence type="ECO:0000313" key="18">
    <source>
        <dbReference type="EMBL" id="KAG8200495.1"/>
    </source>
</evidence>
<evidence type="ECO:0000259" key="16">
    <source>
        <dbReference type="PROSITE" id="PS51192"/>
    </source>
</evidence>
<dbReference type="FunFam" id="3.40.50.300:FF:001084">
    <property type="entry name" value="RecQ like helicase 4"/>
    <property type="match status" value="1"/>
</dbReference>
<dbReference type="InterPro" id="IPR011545">
    <property type="entry name" value="DEAD/DEAH_box_helicase_dom"/>
</dbReference>
<evidence type="ECO:0000256" key="7">
    <source>
        <dbReference type="ARBA" id="ARBA00023125"/>
    </source>
</evidence>
<keyword evidence="6" id="KW-0067">ATP-binding</keyword>
<evidence type="ECO:0000256" key="10">
    <source>
        <dbReference type="ARBA" id="ARBA00034617"/>
    </source>
</evidence>
<feature type="region of interest" description="Disordered" evidence="14">
    <location>
        <begin position="377"/>
        <end position="411"/>
    </location>
</feature>
<dbReference type="InterPro" id="IPR027417">
    <property type="entry name" value="P-loop_NTPase"/>
</dbReference>
<keyword evidence="5" id="KW-0347">Helicase</keyword>
<dbReference type="CDD" id="cd18794">
    <property type="entry name" value="SF2_C_RecQ"/>
    <property type="match status" value="1"/>
</dbReference>
<evidence type="ECO:0000256" key="4">
    <source>
        <dbReference type="ARBA" id="ARBA00022801"/>
    </source>
</evidence>
<dbReference type="CDD" id="cd18018">
    <property type="entry name" value="DEXHc_RecQ4-like"/>
    <property type="match status" value="1"/>
</dbReference>
<name>A0AAV6VWN5_9ARAC</name>
<dbReference type="Gene3D" id="1.10.10.1460">
    <property type="match status" value="1"/>
</dbReference>
<dbReference type="EMBL" id="JAFNEN010000015">
    <property type="protein sequence ID" value="KAG8200495.1"/>
    <property type="molecule type" value="Genomic_DNA"/>
</dbReference>
<reference evidence="18 19" key="1">
    <citation type="journal article" date="2022" name="Nat. Ecol. Evol.">
        <title>A masculinizing supergene underlies an exaggerated male reproductive morph in a spider.</title>
        <authorList>
            <person name="Hendrickx F."/>
            <person name="De Corte Z."/>
            <person name="Sonet G."/>
            <person name="Van Belleghem S.M."/>
            <person name="Kostlbacher S."/>
            <person name="Vangestel C."/>
        </authorList>
    </citation>
    <scope>NUCLEOTIDE SEQUENCE [LARGE SCALE GENOMIC DNA]</scope>
    <source>
        <strain evidence="18">W744_W776</strain>
    </source>
</reference>
<feature type="compositionally biased region" description="Polar residues" evidence="14">
    <location>
        <begin position="152"/>
        <end position="165"/>
    </location>
</feature>
<evidence type="ECO:0000256" key="6">
    <source>
        <dbReference type="ARBA" id="ARBA00022840"/>
    </source>
</evidence>
<dbReference type="GO" id="GO:0009378">
    <property type="term" value="F:four-way junction helicase activity"/>
    <property type="evidence" value="ECO:0007669"/>
    <property type="project" value="TreeGrafter"/>
</dbReference>
<dbReference type="Pfam" id="PF00271">
    <property type="entry name" value="Helicase_C"/>
    <property type="match status" value="1"/>
</dbReference>
<keyword evidence="19" id="KW-1185">Reference proteome</keyword>
<evidence type="ECO:0000256" key="2">
    <source>
        <dbReference type="ARBA" id="ARBA00005446"/>
    </source>
</evidence>
<dbReference type="FunFam" id="3.40.50.300:FF:000772">
    <property type="entry name" value="ATP-dependent DNA helicase Q4"/>
    <property type="match status" value="1"/>
</dbReference>
<sequence length="1349" mass="152209">MEENIELKNYKKQIKFWEIEFLKINSKKPGKDDIQNAPIEIKEAYRSYWKLKKKLDTEKIPNPNKIETTQVPEPSTIKPTQDNVWNSNLNKSTPVAYKKKIASASKKFCEKLKQRSSTGIINAESPATRKKLSMPIPYVDKESDSLNGTVLNDSIKNDSLNTSNNDEPRESTELDCDLKFEPTKPTKFVTSHDVVKRISSVNMLSPAVNRLDCGQKLRFKQDIDEDWLKRCDDSIFKDLQENDITKSPKSVRSNHASSPTNQDCRTKAISENTISIMDRLSPSKVNSVCENVNGQNENAGRSSKITVHKSTDLDCEDFKRSIDNASKDAISLNKIDQFSPLKCNSGFLDSNSKEENSQFSCDINQSVTQNKDAVVNPSINLRTPGSSSDAEKTTLKEIEPTENIDSSRKSKKRKLSCVSEVSDSVPSKKASHLMRKIASGTLNENFVSINIQKKKFSRGHRQVNVRKLKWQKWKKMKNGGGSTSNNTACFKCGQIGHWARQCNAPASMKESEDKLEEEDFADIPLPTLEEAAKLAQDAKYNNLKDKKSSVAKTVPKSITTDSTVTKIPEEDLDPFEEDVSDSPMPQIEDTGFIKEPMEPLYKTMEDGKPIKTPQAVYDALNEMGYSSFRNGQETAIMRVLCGLSTLVVLPTGSGKSLCYQLPAYMYHKHKKSLAIVVSPLVSLMEDQVTGLPPCLHAVCLHSGMTEVQKSNAVKDISEGIAQILLVSPEAIIGGYRFADTILNSSMPPISFVCIDEVHCISQWSHNFRPSYLQLYKVLTQKMGVKCILGLTATATQFTIEDVFTNLDLRCIEDSVVGRTNVPKNLLLSVSRDKDKDKALIQLLNGDRFRQCLSIIIYCIRRVETERLAALIRTCMQDEMQPEDESDNTTKKKKSKSKKRNFAWSAEAYHAGLQPPRRRSIQKQFMSGKIRIVIATVAFGMGLDKPDVRAIIHYNMPKNFESYVQEIGRAGRDGLDSHCHLFLDSEGKDLWEQQRHIFSNSIDRHTLRKLLKRVFVPCKCVALQDAKENSGNVEVRDASEQNITCPKHEIAFPINETVQELDLKEENISTLLCYLELHTMKWIEILPPTYSTCTIRCYGGPKQMHTIALQNPAVSTAIALAAKNGKKWENGSHLSFPVVEVASALGWKTGTLKRELKRLEWNDMKRKTGALVEFSELSFHINAPGNLSGEDLDAVLDFLHNKVTSAEESELKNLKLLFSVFQKYSSPRYWGCCDEVNVEHSDGIKSAINKYFERADLLCEEIQEVVETSHDEINAEVDPSFIKSLIKDFICTHHDHNFTGRAVARIFHGISSPCFPAEVWGRVRKFWRCLLPVNFNVILKMANEEIRNLR</sequence>
<evidence type="ECO:0000256" key="1">
    <source>
        <dbReference type="ARBA" id="ARBA00004123"/>
    </source>
</evidence>
<evidence type="ECO:0000256" key="12">
    <source>
        <dbReference type="ARBA" id="ARBA00049360"/>
    </source>
</evidence>
<evidence type="ECO:0000256" key="3">
    <source>
        <dbReference type="ARBA" id="ARBA00022741"/>
    </source>
</evidence>
<dbReference type="PROSITE" id="PS51194">
    <property type="entry name" value="HELICASE_CTER"/>
    <property type="match status" value="1"/>
</dbReference>
<dbReference type="CDD" id="cd22289">
    <property type="entry name" value="RecQL4_SLD2_NTD"/>
    <property type="match status" value="1"/>
</dbReference>
<dbReference type="SMART" id="SM00343">
    <property type="entry name" value="ZnF_C2HC"/>
    <property type="match status" value="1"/>
</dbReference>
<comment type="caution">
    <text evidence="18">The sequence shown here is derived from an EMBL/GenBank/DDBJ whole genome shotgun (WGS) entry which is preliminary data.</text>
</comment>
<dbReference type="EC" id="5.6.2.4" evidence="11"/>